<keyword evidence="2" id="KW-1133">Transmembrane helix</keyword>
<name>A0ABS8GBP9_9ALTE</name>
<proteinExistence type="predicted"/>
<reference evidence="3 4" key="1">
    <citation type="submission" date="2021-10" db="EMBL/GenBank/DDBJ databases">
        <title>Draft genome of Aestuariibacter halophilus JC2043.</title>
        <authorList>
            <person name="Emsley S.A."/>
            <person name="Pfannmuller K.M."/>
            <person name="Ushijima B."/>
            <person name="Saw J.H."/>
            <person name="Videau P."/>
        </authorList>
    </citation>
    <scope>NUCLEOTIDE SEQUENCE [LARGE SCALE GENOMIC DNA]</scope>
    <source>
        <strain evidence="3 4">JC2043</strain>
    </source>
</reference>
<sequence length="85" mass="9489">MHPLQDVLLPLLVWLGFVVVIGFFALMYRWARAQKGAAMAFGMFVQMFLPDPNVQKTIAIVVEAKAEDKQKKPSAQTSADDHDVT</sequence>
<gene>
    <name evidence="3" type="ORF">LJ739_17240</name>
</gene>
<dbReference type="EMBL" id="JAJEWP010000006">
    <property type="protein sequence ID" value="MCC2618002.1"/>
    <property type="molecule type" value="Genomic_DNA"/>
</dbReference>
<organism evidence="3 4">
    <name type="scientific">Fluctibacter halophilus</name>
    <dbReference type="NCBI Taxonomy" id="226011"/>
    <lineage>
        <taxon>Bacteria</taxon>
        <taxon>Pseudomonadati</taxon>
        <taxon>Pseudomonadota</taxon>
        <taxon>Gammaproteobacteria</taxon>
        <taxon>Alteromonadales</taxon>
        <taxon>Alteromonadaceae</taxon>
        <taxon>Fluctibacter</taxon>
    </lineage>
</organism>
<comment type="caution">
    <text evidence="3">The sequence shown here is derived from an EMBL/GenBank/DDBJ whole genome shotgun (WGS) entry which is preliminary data.</text>
</comment>
<evidence type="ECO:0000256" key="1">
    <source>
        <dbReference type="SAM" id="MobiDB-lite"/>
    </source>
</evidence>
<dbReference type="RefSeq" id="WP_229162455.1">
    <property type="nucleotide sequence ID" value="NZ_JAJEWP010000006.1"/>
</dbReference>
<keyword evidence="2" id="KW-0812">Transmembrane</keyword>
<dbReference type="Proteomes" id="UP001520878">
    <property type="component" value="Unassembled WGS sequence"/>
</dbReference>
<evidence type="ECO:0000313" key="3">
    <source>
        <dbReference type="EMBL" id="MCC2618002.1"/>
    </source>
</evidence>
<evidence type="ECO:0000313" key="4">
    <source>
        <dbReference type="Proteomes" id="UP001520878"/>
    </source>
</evidence>
<protein>
    <submittedName>
        <fullName evidence="3">Uncharacterized protein</fullName>
    </submittedName>
</protein>
<feature type="region of interest" description="Disordered" evidence="1">
    <location>
        <begin position="66"/>
        <end position="85"/>
    </location>
</feature>
<feature type="transmembrane region" description="Helical" evidence="2">
    <location>
        <begin position="12"/>
        <end position="31"/>
    </location>
</feature>
<keyword evidence="2" id="KW-0472">Membrane</keyword>
<evidence type="ECO:0000256" key="2">
    <source>
        <dbReference type="SAM" id="Phobius"/>
    </source>
</evidence>
<keyword evidence="4" id="KW-1185">Reference proteome</keyword>
<accession>A0ABS8GBP9</accession>